<keyword evidence="5 7" id="KW-1133">Transmembrane helix</keyword>
<keyword evidence="6 7" id="KW-0472">Membrane</keyword>
<keyword evidence="2" id="KW-0813">Transport</keyword>
<protein>
    <submittedName>
        <fullName evidence="8">Putative efflux protein, MATE family</fullName>
    </submittedName>
</protein>
<feature type="transmembrane region" description="Helical" evidence="7">
    <location>
        <begin position="57"/>
        <end position="80"/>
    </location>
</feature>
<dbReference type="PANTHER" id="PTHR42925">
    <property type="entry name" value="MULTIDRUG AND TOXIN EFFLUX PROTEIN MATE FAMILY"/>
    <property type="match status" value="1"/>
</dbReference>
<feature type="transmembrane region" description="Helical" evidence="7">
    <location>
        <begin position="92"/>
        <end position="114"/>
    </location>
</feature>
<feature type="transmembrane region" description="Helical" evidence="7">
    <location>
        <begin position="420"/>
        <end position="441"/>
    </location>
</feature>
<feature type="transmembrane region" description="Helical" evidence="7">
    <location>
        <begin position="363"/>
        <end position="382"/>
    </location>
</feature>
<keyword evidence="4 7" id="KW-0812">Transmembrane</keyword>
<accession>A0A1M5SMM8</accession>
<dbReference type="GO" id="GO:0015297">
    <property type="term" value="F:antiporter activity"/>
    <property type="evidence" value="ECO:0007669"/>
    <property type="project" value="InterPro"/>
</dbReference>
<reference evidence="8 9" key="1">
    <citation type="submission" date="2016-11" db="EMBL/GenBank/DDBJ databases">
        <authorList>
            <person name="Jaros S."/>
            <person name="Januszkiewicz K."/>
            <person name="Wedrychowicz H."/>
        </authorList>
    </citation>
    <scope>NUCLEOTIDE SEQUENCE [LARGE SCALE GENOMIC DNA]</scope>
    <source>
        <strain evidence="8 9">DSM 3089</strain>
    </source>
</reference>
<name>A0A1M5SMM8_9CLOT</name>
<dbReference type="PANTHER" id="PTHR42925:SF2">
    <property type="entry name" value="NA+ DRIVEN MULTIDRUG EFFLUX PUMP"/>
    <property type="match status" value="1"/>
</dbReference>
<feature type="transmembrane region" description="Helical" evidence="7">
    <location>
        <begin position="394"/>
        <end position="414"/>
    </location>
</feature>
<evidence type="ECO:0000256" key="3">
    <source>
        <dbReference type="ARBA" id="ARBA00022475"/>
    </source>
</evidence>
<evidence type="ECO:0000256" key="7">
    <source>
        <dbReference type="SAM" id="Phobius"/>
    </source>
</evidence>
<feature type="transmembrane region" description="Helical" evidence="7">
    <location>
        <begin position="324"/>
        <end position="343"/>
    </location>
</feature>
<dbReference type="AlphaFoldDB" id="A0A1M5SMM8"/>
<evidence type="ECO:0000256" key="4">
    <source>
        <dbReference type="ARBA" id="ARBA00022692"/>
    </source>
</evidence>
<dbReference type="Pfam" id="PF01554">
    <property type="entry name" value="MatE"/>
    <property type="match status" value="2"/>
</dbReference>
<dbReference type="PIRSF" id="PIRSF006603">
    <property type="entry name" value="DinF"/>
    <property type="match status" value="1"/>
</dbReference>
<evidence type="ECO:0000256" key="5">
    <source>
        <dbReference type="ARBA" id="ARBA00022989"/>
    </source>
</evidence>
<feature type="transmembrane region" description="Helical" evidence="7">
    <location>
        <begin position="165"/>
        <end position="187"/>
    </location>
</feature>
<gene>
    <name evidence="8" type="ORF">SAMN02745196_00233</name>
</gene>
<organism evidence="8 9">
    <name type="scientific">Clostridium collagenovorans DSM 3089</name>
    <dbReference type="NCBI Taxonomy" id="1121306"/>
    <lineage>
        <taxon>Bacteria</taxon>
        <taxon>Bacillati</taxon>
        <taxon>Bacillota</taxon>
        <taxon>Clostridia</taxon>
        <taxon>Eubacteriales</taxon>
        <taxon>Clostridiaceae</taxon>
        <taxon>Clostridium</taxon>
    </lineage>
</organism>
<dbReference type="InterPro" id="IPR048279">
    <property type="entry name" value="MdtK-like"/>
</dbReference>
<comment type="subcellular location">
    <subcellularLocation>
        <location evidence="1">Cell membrane</location>
        <topology evidence="1">Multi-pass membrane protein</topology>
    </subcellularLocation>
</comment>
<sequence>MELGVNNKKTFLKSMVALALPITLQNLVSSSLNMVDTMMIGKLGANEIAAVGLANQFYFLFSLIIFGINSGCAIFISQFWGKGDRKSIKKVLGISLIISALVGVIFTIMAVFTPGLIMKFFTGDFVVIGIGKEYLIITGISYILTAVSYTYSFASRSVGQPKLPLFTSGVALLCNTVFNAILIFGYLGFPALGVKGAAIATLLSRIIEMLLIVGIIYAQKGVLAAKISEMLNLSKEFIRTILITIYPVILNEFLWSLGMTMYSVAYAKISIDAVASVQIATTVKNLFMVVAFGLGNACAIMIGNEIGSGNEDMAMTLGKRFIKITIGVGAILGVIIFAASGFITSFFNVTEAVSLSTENILKLYSFIIPVNMLCSLFVVGILRSGGDTKFSLFLEGGTIWFIGVPFSFMGAMIFNMSIEGVVLLSGLELVVKILIAFPRFFSQKWVKNLVKDI</sequence>
<dbReference type="RefSeq" id="WP_072829227.1">
    <property type="nucleotide sequence ID" value="NZ_FQXP01000003.1"/>
</dbReference>
<evidence type="ECO:0000256" key="2">
    <source>
        <dbReference type="ARBA" id="ARBA00022448"/>
    </source>
</evidence>
<dbReference type="InterPro" id="IPR047135">
    <property type="entry name" value="YsiQ"/>
</dbReference>
<dbReference type="CDD" id="cd13134">
    <property type="entry name" value="MATE_like_8"/>
    <property type="match status" value="1"/>
</dbReference>
<evidence type="ECO:0000256" key="1">
    <source>
        <dbReference type="ARBA" id="ARBA00004651"/>
    </source>
</evidence>
<feature type="transmembrane region" description="Helical" evidence="7">
    <location>
        <begin position="285"/>
        <end position="303"/>
    </location>
</feature>
<feature type="transmembrane region" description="Helical" evidence="7">
    <location>
        <begin position="134"/>
        <end position="153"/>
    </location>
</feature>
<feature type="transmembrane region" description="Helical" evidence="7">
    <location>
        <begin position="240"/>
        <end position="265"/>
    </location>
</feature>
<dbReference type="Proteomes" id="UP000184526">
    <property type="component" value="Unassembled WGS sequence"/>
</dbReference>
<evidence type="ECO:0000313" key="9">
    <source>
        <dbReference type="Proteomes" id="UP000184526"/>
    </source>
</evidence>
<dbReference type="InterPro" id="IPR002528">
    <property type="entry name" value="MATE_fam"/>
</dbReference>
<evidence type="ECO:0000256" key="6">
    <source>
        <dbReference type="ARBA" id="ARBA00023136"/>
    </source>
</evidence>
<proteinExistence type="predicted"/>
<dbReference type="OrthoDB" id="9780160at2"/>
<keyword evidence="3" id="KW-1003">Cell membrane</keyword>
<evidence type="ECO:0000313" key="8">
    <source>
        <dbReference type="EMBL" id="SHH39821.1"/>
    </source>
</evidence>
<dbReference type="EMBL" id="FQXP01000003">
    <property type="protein sequence ID" value="SHH39821.1"/>
    <property type="molecule type" value="Genomic_DNA"/>
</dbReference>
<keyword evidence="9" id="KW-1185">Reference proteome</keyword>
<feature type="transmembrane region" description="Helical" evidence="7">
    <location>
        <begin position="199"/>
        <end position="219"/>
    </location>
</feature>
<dbReference type="GO" id="GO:0005886">
    <property type="term" value="C:plasma membrane"/>
    <property type="evidence" value="ECO:0007669"/>
    <property type="project" value="UniProtKB-SubCell"/>
</dbReference>
<dbReference type="GO" id="GO:0042910">
    <property type="term" value="F:xenobiotic transmembrane transporter activity"/>
    <property type="evidence" value="ECO:0007669"/>
    <property type="project" value="InterPro"/>
</dbReference>
<dbReference type="NCBIfam" id="TIGR00797">
    <property type="entry name" value="matE"/>
    <property type="match status" value="1"/>
</dbReference>